<reference evidence="6 7" key="1">
    <citation type="journal article" date="2019" name="New Phytol.">
        <title>Comparative genomics reveals unique wood-decay strategies and fruiting body development in the Schizophyllaceae.</title>
        <authorList>
            <person name="Almasi E."/>
            <person name="Sahu N."/>
            <person name="Krizsan K."/>
            <person name="Balint B."/>
            <person name="Kovacs G.M."/>
            <person name="Kiss B."/>
            <person name="Cseklye J."/>
            <person name="Drula E."/>
            <person name="Henrissat B."/>
            <person name="Nagy I."/>
            <person name="Chovatia M."/>
            <person name="Adam C."/>
            <person name="LaButti K."/>
            <person name="Lipzen A."/>
            <person name="Riley R."/>
            <person name="Grigoriev I.V."/>
            <person name="Nagy L.G."/>
        </authorList>
    </citation>
    <scope>NUCLEOTIDE SEQUENCE [LARGE SCALE GENOMIC DNA]</scope>
    <source>
        <strain evidence="6 7">NL-1724</strain>
    </source>
</reference>
<organism evidence="6 7">
    <name type="scientific">Schizophyllum amplum</name>
    <dbReference type="NCBI Taxonomy" id="97359"/>
    <lineage>
        <taxon>Eukaryota</taxon>
        <taxon>Fungi</taxon>
        <taxon>Dikarya</taxon>
        <taxon>Basidiomycota</taxon>
        <taxon>Agaricomycotina</taxon>
        <taxon>Agaricomycetes</taxon>
        <taxon>Agaricomycetidae</taxon>
        <taxon>Agaricales</taxon>
        <taxon>Schizophyllaceae</taxon>
        <taxon>Schizophyllum</taxon>
    </lineage>
</organism>
<evidence type="ECO:0000256" key="4">
    <source>
        <dbReference type="PROSITE-ProRule" id="PRU00134"/>
    </source>
</evidence>
<evidence type="ECO:0000256" key="3">
    <source>
        <dbReference type="ARBA" id="ARBA00022833"/>
    </source>
</evidence>
<dbReference type="EMBL" id="VDMD01000060">
    <property type="protein sequence ID" value="TRM56733.1"/>
    <property type="molecule type" value="Genomic_DNA"/>
</dbReference>
<dbReference type="Pfam" id="PF01753">
    <property type="entry name" value="zf-MYND"/>
    <property type="match status" value="1"/>
</dbReference>
<keyword evidence="1" id="KW-0479">Metal-binding</keyword>
<dbReference type="Gene3D" id="6.10.140.2220">
    <property type="match status" value="1"/>
</dbReference>
<keyword evidence="2 4" id="KW-0863">Zinc-finger</keyword>
<gene>
    <name evidence="6" type="ORF">BD626DRAFT_413194</name>
</gene>
<comment type="caution">
    <text evidence="6">The sequence shown here is derived from an EMBL/GenBank/DDBJ whole genome shotgun (WGS) entry which is preliminary data.</text>
</comment>
<accession>A0A550BW35</accession>
<evidence type="ECO:0000313" key="7">
    <source>
        <dbReference type="Proteomes" id="UP000320762"/>
    </source>
</evidence>
<keyword evidence="3" id="KW-0862">Zinc</keyword>
<evidence type="ECO:0000313" key="6">
    <source>
        <dbReference type="EMBL" id="TRM56733.1"/>
    </source>
</evidence>
<dbReference type="PROSITE" id="PS50865">
    <property type="entry name" value="ZF_MYND_2"/>
    <property type="match status" value="1"/>
</dbReference>
<dbReference type="AlphaFoldDB" id="A0A550BW35"/>
<dbReference type="OrthoDB" id="5231159at2759"/>
<dbReference type="InterPro" id="IPR002893">
    <property type="entry name" value="Znf_MYND"/>
</dbReference>
<evidence type="ECO:0000256" key="2">
    <source>
        <dbReference type="ARBA" id="ARBA00022771"/>
    </source>
</evidence>
<evidence type="ECO:0000256" key="1">
    <source>
        <dbReference type="ARBA" id="ARBA00022723"/>
    </source>
</evidence>
<name>A0A550BW35_9AGAR</name>
<dbReference type="SUPFAM" id="SSF144232">
    <property type="entry name" value="HIT/MYND zinc finger-like"/>
    <property type="match status" value="1"/>
</dbReference>
<dbReference type="GO" id="GO:0008270">
    <property type="term" value="F:zinc ion binding"/>
    <property type="evidence" value="ECO:0007669"/>
    <property type="project" value="UniProtKB-KW"/>
</dbReference>
<evidence type="ECO:0000259" key="5">
    <source>
        <dbReference type="PROSITE" id="PS50865"/>
    </source>
</evidence>
<dbReference type="STRING" id="97359.A0A550BW35"/>
<keyword evidence="7" id="KW-1185">Reference proteome</keyword>
<proteinExistence type="predicted"/>
<sequence length="525" mass="61138">MSDRTRRGHTILSSRVTSSKETDVLRSKLLHVFNGLPVPLRKRSCLEIKAILDRGRAFPLLTQEYSLSSLDESDRQLGGPFVKAVTNELHALTLLYDVCEYKEYHPLASYSPVSLEDIFRWLDFLHPMNGRLLPTPTTSDYIEILVKVELLLEYLFRSPNDVLVDYLCDNTHSMRMIIDLWLHYHCYVSPKSRYAQVLAFGLSRAASLLHQDLGRVTGGQEVFAEQLLALEAHSRRRVLRCLAMHSRFLQQLRNLEFRYEKIWKMYFVFVSDVLHLTKFHAVIAPKAFVDAFNSGLLHITRFPEKQGMNDGASIAFGALRSLFHVINLRRLIARGMFPVLVKCERTWSRGLTLEGHGCDMTFGDQLSFRLVAVSVLRAFHARHSDLLQPVVRDTFIEDRFKGLLGVYRTIWPQYLHLRETQSWKWNIPCANRSESAQHEPNVRACAQCGRVFYCSKRCQREHWREKHREECTRSYGIWGYRGQLTLEDAVFCIMLAQYSLRRDRNQIKQELTERMSEWKAESSSE</sequence>
<dbReference type="Proteomes" id="UP000320762">
    <property type="component" value="Unassembled WGS sequence"/>
</dbReference>
<protein>
    <recommendedName>
        <fullName evidence="5">MYND-type domain-containing protein</fullName>
    </recommendedName>
</protein>
<feature type="domain" description="MYND-type" evidence="5">
    <location>
        <begin position="429"/>
        <end position="471"/>
    </location>
</feature>